<dbReference type="InterPro" id="IPR002110">
    <property type="entry name" value="Ankyrin_rpt"/>
</dbReference>
<reference evidence="4" key="1">
    <citation type="submission" date="2019-06" db="EMBL/GenBank/DDBJ databases">
        <authorList>
            <person name="Palmer J.M."/>
        </authorList>
    </citation>
    <scope>NUCLEOTIDE SEQUENCE</scope>
    <source>
        <strain evidence="4">TWF679</strain>
    </source>
</reference>
<evidence type="ECO:0000313" key="4">
    <source>
        <dbReference type="EMBL" id="KAF3197800.1"/>
    </source>
</evidence>
<comment type="caution">
    <text evidence="4">The sequence shown here is derived from an EMBL/GenBank/DDBJ whole genome shotgun (WGS) entry which is preliminary data.</text>
</comment>
<gene>
    <name evidence="4" type="ORF">TWF679_002635</name>
</gene>
<dbReference type="PANTHER" id="PTHR24171">
    <property type="entry name" value="ANKYRIN REPEAT DOMAIN-CONTAINING PROTEIN 39-RELATED"/>
    <property type="match status" value="1"/>
</dbReference>
<evidence type="ECO:0000256" key="2">
    <source>
        <dbReference type="ARBA" id="ARBA00023043"/>
    </source>
</evidence>
<dbReference type="OrthoDB" id="20872at2759"/>
<dbReference type="Gene3D" id="1.25.40.20">
    <property type="entry name" value="Ankyrin repeat-containing domain"/>
    <property type="match status" value="2"/>
</dbReference>
<dbReference type="EMBL" id="WIWT01000149">
    <property type="protein sequence ID" value="KAF3197800.1"/>
    <property type="molecule type" value="Genomic_DNA"/>
</dbReference>
<sequence length="206" mass="22174">MPSGKDISNQPLNFGSEALYLAVLIGDLEKVRLLLGEGANPNASCACICGTTCLSKAAEKGYLKIFNLLIKSGASWDTRNKDGESPEDLAIRNGHSLVIRRLSVANLDRQDDWFSAARDGRVEEMRALIDRSGLDPGMRSSAGSTALDIAINHNQKGVIELLKDKRSNTGVPLTKMKDSYGMTASQLAERSGDVGIIKLLPNTKGE</sequence>
<evidence type="ECO:0000313" key="5">
    <source>
        <dbReference type="Proteomes" id="UP000614610"/>
    </source>
</evidence>
<dbReference type="AlphaFoldDB" id="A0A8H8UT01"/>
<evidence type="ECO:0000256" key="1">
    <source>
        <dbReference type="ARBA" id="ARBA00022737"/>
    </source>
</evidence>
<dbReference type="InterPro" id="IPR036770">
    <property type="entry name" value="Ankyrin_rpt-contain_sf"/>
</dbReference>
<dbReference type="Proteomes" id="UP000614610">
    <property type="component" value="Unassembled WGS sequence"/>
</dbReference>
<evidence type="ECO:0000256" key="3">
    <source>
        <dbReference type="PROSITE-ProRule" id="PRU00023"/>
    </source>
</evidence>
<keyword evidence="1" id="KW-0677">Repeat</keyword>
<keyword evidence="2 3" id="KW-0040">ANK repeat</keyword>
<dbReference type="PROSITE" id="PS50088">
    <property type="entry name" value="ANK_REPEAT"/>
    <property type="match status" value="2"/>
</dbReference>
<dbReference type="PROSITE" id="PS50297">
    <property type="entry name" value="ANK_REP_REGION"/>
    <property type="match status" value="1"/>
</dbReference>
<protein>
    <recommendedName>
        <fullName evidence="6">Ankyrin repeat domain-containing protein</fullName>
    </recommendedName>
</protein>
<organism evidence="4 5">
    <name type="scientific">Orbilia oligospora</name>
    <name type="common">Nematode-trapping fungus</name>
    <name type="synonym">Arthrobotrys oligospora</name>
    <dbReference type="NCBI Taxonomy" id="2813651"/>
    <lineage>
        <taxon>Eukaryota</taxon>
        <taxon>Fungi</taxon>
        <taxon>Dikarya</taxon>
        <taxon>Ascomycota</taxon>
        <taxon>Pezizomycotina</taxon>
        <taxon>Orbiliomycetes</taxon>
        <taxon>Orbiliales</taxon>
        <taxon>Orbiliaceae</taxon>
        <taxon>Orbilia</taxon>
    </lineage>
</organism>
<name>A0A8H8UT01_ORBOL</name>
<proteinExistence type="predicted"/>
<dbReference type="SUPFAM" id="SSF48403">
    <property type="entry name" value="Ankyrin repeat"/>
    <property type="match status" value="1"/>
</dbReference>
<evidence type="ECO:0008006" key="6">
    <source>
        <dbReference type="Google" id="ProtNLM"/>
    </source>
</evidence>
<dbReference type="SMART" id="SM00248">
    <property type="entry name" value="ANK"/>
    <property type="match status" value="4"/>
</dbReference>
<accession>A0A8H8UT01</accession>
<feature type="repeat" description="ANK" evidence="3">
    <location>
        <begin position="49"/>
        <end position="81"/>
    </location>
</feature>
<dbReference type="Pfam" id="PF12796">
    <property type="entry name" value="Ank_2"/>
    <property type="match status" value="2"/>
</dbReference>
<feature type="repeat" description="ANK" evidence="3">
    <location>
        <begin position="14"/>
        <end position="46"/>
    </location>
</feature>